<dbReference type="Gene3D" id="3.30.1340.30">
    <property type="match status" value="3"/>
</dbReference>
<dbReference type="AlphaFoldDB" id="A0A1F6U5U7"/>
<name>A0A1F6U5U7_9PROT</name>
<accession>A0A1F6U5U7</accession>
<proteinExistence type="predicted"/>
<dbReference type="Pfam" id="PF04972">
    <property type="entry name" value="BON"/>
    <property type="match status" value="3"/>
</dbReference>
<dbReference type="EMBL" id="MFTC01000008">
    <property type="protein sequence ID" value="OGI52756.1"/>
    <property type="molecule type" value="Genomic_DNA"/>
</dbReference>
<feature type="domain" description="BON" evidence="1">
    <location>
        <begin position="3"/>
        <end position="75"/>
    </location>
</feature>
<protein>
    <recommendedName>
        <fullName evidence="1">BON domain-containing protein</fullName>
    </recommendedName>
</protein>
<dbReference type="PROSITE" id="PS50914">
    <property type="entry name" value="BON"/>
    <property type="match status" value="2"/>
</dbReference>
<dbReference type="Proteomes" id="UP000179037">
    <property type="component" value="Unassembled WGS sequence"/>
</dbReference>
<sequence>MPEMTSVEKAVMAAFEHDRGINLHRHPIRLEFDIIMGALILEGEVENIIAKKRAFDIASQVEGIQGVMDHLTVAPSERRGDGATRDSLIQELLQEPALLLCTIRAHNKGSMETLREATEMSDNVIEVFVNEGIIQLNGVVPSLSHKRLAGVLAWWTPGCRDVINGMRVTPPEADNDDEIADALRLVLEKDPLIHADQIGIRVKNRIVTLTGLVGNKEEKKMAELDAWYLLGVNKVVNNIDTRH</sequence>
<dbReference type="PANTHER" id="PTHR34606:SF15">
    <property type="entry name" value="BON DOMAIN-CONTAINING PROTEIN"/>
    <property type="match status" value="1"/>
</dbReference>
<dbReference type="InterPro" id="IPR007055">
    <property type="entry name" value="BON_dom"/>
</dbReference>
<gene>
    <name evidence="2" type="ORF">A3A87_03940</name>
</gene>
<dbReference type="InterPro" id="IPR051686">
    <property type="entry name" value="Lipoprotein_DolP"/>
</dbReference>
<organism evidence="2 3">
    <name type="scientific">Candidatus Muproteobacteria bacterium RIFCSPLOWO2_01_FULL_60_18</name>
    <dbReference type="NCBI Taxonomy" id="1817768"/>
    <lineage>
        <taxon>Bacteria</taxon>
        <taxon>Pseudomonadati</taxon>
        <taxon>Pseudomonadota</taxon>
        <taxon>Candidatus Muproteobacteria</taxon>
    </lineage>
</organism>
<comment type="caution">
    <text evidence="2">The sequence shown here is derived from an EMBL/GenBank/DDBJ whole genome shotgun (WGS) entry which is preliminary data.</text>
</comment>
<evidence type="ECO:0000313" key="3">
    <source>
        <dbReference type="Proteomes" id="UP000179037"/>
    </source>
</evidence>
<dbReference type="STRING" id="1817768.A3A87_03940"/>
<reference evidence="2 3" key="1">
    <citation type="journal article" date="2016" name="Nat. Commun.">
        <title>Thousands of microbial genomes shed light on interconnected biogeochemical processes in an aquifer system.</title>
        <authorList>
            <person name="Anantharaman K."/>
            <person name="Brown C.T."/>
            <person name="Hug L.A."/>
            <person name="Sharon I."/>
            <person name="Castelle C.J."/>
            <person name="Probst A.J."/>
            <person name="Thomas B.C."/>
            <person name="Singh A."/>
            <person name="Wilkins M.J."/>
            <person name="Karaoz U."/>
            <person name="Brodie E.L."/>
            <person name="Williams K.H."/>
            <person name="Hubbard S.S."/>
            <person name="Banfield J.F."/>
        </authorList>
    </citation>
    <scope>NUCLEOTIDE SEQUENCE [LARGE SCALE GENOMIC DNA]</scope>
</reference>
<feature type="domain" description="BON" evidence="1">
    <location>
        <begin position="175"/>
        <end position="243"/>
    </location>
</feature>
<evidence type="ECO:0000259" key="1">
    <source>
        <dbReference type="PROSITE" id="PS50914"/>
    </source>
</evidence>
<evidence type="ECO:0000313" key="2">
    <source>
        <dbReference type="EMBL" id="OGI52756.1"/>
    </source>
</evidence>
<dbReference type="PANTHER" id="PTHR34606">
    <property type="entry name" value="BON DOMAIN-CONTAINING PROTEIN"/>
    <property type="match status" value="1"/>
</dbReference>